<dbReference type="PANTHER" id="PTHR23150">
    <property type="entry name" value="SULFATASE MODIFYING FACTOR 1, 2"/>
    <property type="match status" value="1"/>
</dbReference>
<evidence type="ECO:0000313" key="2">
    <source>
        <dbReference type="EMBL" id="MBA5605066.1"/>
    </source>
</evidence>
<protein>
    <submittedName>
        <fullName evidence="2">Ergothioneine biosynthesis protein EgtB</fullName>
    </submittedName>
</protein>
<dbReference type="InterPro" id="IPR030809">
    <property type="entry name" value="EgtB_signatur"/>
</dbReference>
<dbReference type="InterPro" id="IPR051043">
    <property type="entry name" value="Sulfatase_Mod_Factor_Kinase"/>
</dbReference>
<dbReference type="AlphaFoldDB" id="A0A7W2EFW2"/>
<sequence>MAEALHSARDYTLRLFDCFAAAGLDAPARVPQLVTVNPPLWELGHTAWFAEWFILREAASSHPADALYNSLLTRGDDWFDSNTVPHRSRWNLDLPSTGALKTYCHEVLDRVLDKLSREPNTDAALYPYRLALAHEDMHGEALLYTLQTLGLAAPAQLTHDEQTLFVPSGISFPGGTIQLGSSPDGGFVFDNERAAHPVRVAPFTIDSTLVSNAQFADFVADGGYDNRQYWSAAGSAWLMRQERCAPRYWQRDGAQWRTMRFGQLHTLAGAEPVRHISLYEAQAYCAWAGRRLPTEAEWEYAALSGHPAFRWGQLWEWTASPFEPYPGFQADRYREYSAPWFGTHQTLRGASFATPERLGSAKFRNFYRPERDDIFAGLRTCAWPG</sequence>
<name>A0A7W2EFW2_9BURK</name>
<dbReference type="NCBIfam" id="TIGR04373">
    <property type="entry name" value="egtB_X_signatur"/>
    <property type="match status" value="1"/>
</dbReference>
<dbReference type="InterPro" id="IPR016187">
    <property type="entry name" value="CTDL_fold"/>
</dbReference>
<reference evidence="2 3" key="1">
    <citation type="submission" date="2020-07" db="EMBL/GenBank/DDBJ databases">
        <title>Novel species isolated from subtropical streams in China.</title>
        <authorList>
            <person name="Lu H."/>
        </authorList>
    </citation>
    <scope>NUCLEOTIDE SEQUENCE [LARGE SCALE GENOMIC DNA]</scope>
    <source>
        <strain evidence="2 3">FT3S</strain>
    </source>
</reference>
<dbReference type="InterPro" id="IPR042095">
    <property type="entry name" value="SUMF_sf"/>
</dbReference>
<dbReference type="SUPFAM" id="SSF56436">
    <property type="entry name" value="C-type lectin-like"/>
    <property type="match status" value="1"/>
</dbReference>
<dbReference type="NCBIfam" id="NF041186">
    <property type="entry name" value="SenA"/>
    <property type="match status" value="1"/>
</dbReference>
<comment type="caution">
    <text evidence="2">The sequence shown here is derived from an EMBL/GenBank/DDBJ whole genome shotgun (WGS) entry which is preliminary data.</text>
</comment>
<evidence type="ECO:0000313" key="3">
    <source>
        <dbReference type="Proteomes" id="UP000566711"/>
    </source>
</evidence>
<accession>A0A7W2EFW2</accession>
<dbReference type="Pfam" id="PF03781">
    <property type="entry name" value="FGE-sulfatase"/>
    <property type="match status" value="2"/>
</dbReference>
<dbReference type="Proteomes" id="UP000566711">
    <property type="component" value="Unassembled WGS sequence"/>
</dbReference>
<evidence type="ECO:0000259" key="1">
    <source>
        <dbReference type="Pfam" id="PF03781"/>
    </source>
</evidence>
<organism evidence="2 3">
    <name type="scientific">Rugamonas fusca</name>
    <dbReference type="NCBI Taxonomy" id="2758568"/>
    <lineage>
        <taxon>Bacteria</taxon>
        <taxon>Pseudomonadati</taxon>
        <taxon>Pseudomonadota</taxon>
        <taxon>Betaproteobacteria</taxon>
        <taxon>Burkholderiales</taxon>
        <taxon>Oxalobacteraceae</taxon>
        <taxon>Telluria group</taxon>
        <taxon>Rugamonas</taxon>
    </lineage>
</organism>
<proteinExistence type="predicted"/>
<dbReference type="PANTHER" id="PTHR23150:SF36">
    <property type="entry name" value="HERCYNINE OXYGENASE"/>
    <property type="match status" value="1"/>
</dbReference>
<feature type="domain" description="Sulfatase-modifying factor enzyme-like" evidence="1">
    <location>
        <begin position="312"/>
        <end position="380"/>
    </location>
</feature>
<feature type="domain" description="Sulfatase-modifying factor enzyme-like" evidence="1">
    <location>
        <begin position="168"/>
        <end position="306"/>
    </location>
</feature>
<dbReference type="InterPro" id="IPR005532">
    <property type="entry name" value="SUMF_dom"/>
</dbReference>
<dbReference type="EMBL" id="JACEZS010000004">
    <property type="protein sequence ID" value="MBA5605066.1"/>
    <property type="molecule type" value="Genomic_DNA"/>
</dbReference>
<keyword evidence="3" id="KW-1185">Reference proteome</keyword>
<gene>
    <name evidence="2" type="ORF">H3H36_06775</name>
</gene>
<dbReference type="Gene3D" id="3.90.1580.10">
    <property type="entry name" value="paralog of FGE (formylglycine-generating enzyme)"/>
    <property type="match status" value="2"/>
</dbReference>